<dbReference type="InterPro" id="IPR039251">
    <property type="entry name" value="OXLD1"/>
</dbReference>
<dbReference type="Gramene" id="novel_model_6303_5bd9a17a.1.5bd9b13c">
    <property type="protein sequence ID" value="cds.novel_model_6303_5bd9a17a.1.5bd9b13c"/>
    <property type="gene ID" value="novel_gene_3285_5bd9a17a"/>
</dbReference>
<reference evidence="3" key="2">
    <citation type="submission" date="2021-03" db="UniProtKB">
        <authorList>
            <consortium name="EnsemblPlants"/>
        </authorList>
    </citation>
    <scope>IDENTIFICATION</scope>
</reference>
<evidence type="ECO:0000256" key="1">
    <source>
        <dbReference type="SAM" id="MobiDB-lite"/>
    </source>
</evidence>
<evidence type="ECO:0000313" key="4">
    <source>
        <dbReference type="Proteomes" id="UP000596661"/>
    </source>
</evidence>
<organism evidence="3 4">
    <name type="scientific">Cannabis sativa</name>
    <name type="common">Hemp</name>
    <name type="synonym">Marijuana</name>
    <dbReference type="NCBI Taxonomy" id="3483"/>
    <lineage>
        <taxon>Eukaryota</taxon>
        <taxon>Viridiplantae</taxon>
        <taxon>Streptophyta</taxon>
        <taxon>Embryophyta</taxon>
        <taxon>Tracheophyta</taxon>
        <taxon>Spermatophyta</taxon>
        <taxon>Magnoliopsida</taxon>
        <taxon>eudicotyledons</taxon>
        <taxon>Gunneridae</taxon>
        <taxon>Pentapetalae</taxon>
        <taxon>rosids</taxon>
        <taxon>fabids</taxon>
        <taxon>Rosales</taxon>
        <taxon>Cannabaceae</taxon>
        <taxon>Cannabis</taxon>
    </lineage>
</organism>
<name>A0A803R8C3_CANSA</name>
<evidence type="ECO:0000313" key="3">
    <source>
        <dbReference type="EnsemblPlants" id="cds.novel_model_6303_5bd9a17a.1.5bd9b13c"/>
    </source>
</evidence>
<dbReference type="PANTHER" id="PTHR21193:SF3">
    <property type="entry name" value="OXIDOREDUCTASE-LIKE DOMAIN-CONTAINING PROTEIN 1"/>
    <property type="match status" value="1"/>
</dbReference>
<feature type="compositionally biased region" description="Pro residues" evidence="1">
    <location>
        <begin position="69"/>
        <end position="79"/>
    </location>
</feature>
<dbReference type="EnsemblPlants" id="novel_model_6303_5bd9a17a.1.5bd9b13c">
    <property type="protein sequence ID" value="cds.novel_model_6303_5bd9a17a.1.5bd9b13c"/>
    <property type="gene ID" value="novel_gene_3285_5bd9a17a"/>
</dbReference>
<dbReference type="PANTHER" id="PTHR21193">
    <property type="entry name" value="OXIDOREDUCTASE-LIKE DOMAIN-CONTAINING PROTEIN 1"/>
    <property type="match status" value="1"/>
</dbReference>
<feature type="region of interest" description="Disordered" evidence="1">
    <location>
        <begin position="41"/>
        <end position="80"/>
    </location>
</feature>
<protein>
    <recommendedName>
        <fullName evidence="2">Oxidoreductase-like domain-containing protein</fullName>
    </recommendedName>
</protein>
<feature type="domain" description="Oxidoreductase-like" evidence="2">
    <location>
        <begin position="73"/>
        <end position="108"/>
    </location>
</feature>
<accession>A0A803R8C2</accession>
<keyword evidence="4" id="KW-1185">Reference proteome</keyword>
<dbReference type="AlphaFoldDB" id="A0A803R8C3"/>
<dbReference type="EnsemblPlants" id="novel_model_6302_5bd9a17a">
    <property type="protein sequence ID" value="cds.novel_model_6302_5bd9a17a"/>
    <property type="gene ID" value="novel_gene_3285_5bd9a17a"/>
</dbReference>
<dbReference type="Pfam" id="PF09791">
    <property type="entry name" value="Oxidored-like"/>
    <property type="match status" value="1"/>
</dbReference>
<proteinExistence type="predicted"/>
<dbReference type="Proteomes" id="UP000596661">
    <property type="component" value="Chromosome 7"/>
</dbReference>
<dbReference type="InterPro" id="IPR019180">
    <property type="entry name" value="Oxidoreductase-like_N"/>
</dbReference>
<sequence>MRLGVVGGSTYKTIVSLTQFHQTRFLTISFQKESMADDSLKKAAKQLQSKPPVVAGKDGGEPPATGSEKPPPPPAPEKPLPGDCCGSGCVRCVWDIYYDELEDYNKLYKTDSKPS</sequence>
<evidence type="ECO:0000259" key="2">
    <source>
        <dbReference type="Pfam" id="PF09791"/>
    </source>
</evidence>
<accession>A0A803R8C3</accession>
<dbReference type="Gramene" id="novel_model_6302_5bd9a17a">
    <property type="protein sequence ID" value="cds.novel_model_6302_5bd9a17a"/>
    <property type="gene ID" value="novel_gene_3285_5bd9a17a"/>
</dbReference>
<dbReference type="EMBL" id="UZAU01000655">
    <property type="status" value="NOT_ANNOTATED_CDS"/>
    <property type="molecule type" value="Genomic_DNA"/>
</dbReference>
<reference evidence="3 4" key="1">
    <citation type="submission" date="2018-11" db="EMBL/GenBank/DDBJ databases">
        <authorList>
            <person name="Grassa J C."/>
        </authorList>
    </citation>
    <scope>NUCLEOTIDE SEQUENCE [LARGE SCALE GENOMIC DNA]</scope>
</reference>